<gene>
    <name evidence="1" type="ORF">KI809_15680</name>
</gene>
<evidence type="ECO:0000313" key="1">
    <source>
        <dbReference type="EMBL" id="MBT0665750.1"/>
    </source>
</evidence>
<accession>A0AAW4L874</accession>
<dbReference type="Proteomes" id="UP000811899">
    <property type="component" value="Unassembled WGS sequence"/>
</dbReference>
<dbReference type="RefSeq" id="WP_214172513.1">
    <property type="nucleotide sequence ID" value="NZ_JAHCVJ010000006.1"/>
</dbReference>
<organism evidence="1 2">
    <name type="scientific">Geoanaerobacter pelophilus</name>
    <dbReference type="NCBI Taxonomy" id="60036"/>
    <lineage>
        <taxon>Bacteria</taxon>
        <taxon>Pseudomonadati</taxon>
        <taxon>Thermodesulfobacteriota</taxon>
        <taxon>Desulfuromonadia</taxon>
        <taxon>Geobacterales</taxon>
        <taxon>Geobacteraceae</taxon>
        <taxon>Geoanaerobacter</taxon>
    </lineage>
</organism>
<dbReference type="EMBL" id="JAHCVJ010000006">
    <property type="protein sequence ID" value="MBT0665750.1"/>
    <property type="molecule type" value="Genomic_DNA"/>
</dbReference>
<keyword evidence="2" id="KW-1185">Reference proteome</keyword>
<name>A0AAW4L874_9BACT</name>
<reference evidence="1 2" key="1">
    <citation type="submission" date="2021-05" db="EMBL/GenBank/DDBJ databases">
        <title>The draft genome of Geobacter pelophilus DSM 12255.</title>
        <authorList>
            <person name="Xu Z."/>
            <person name="Masuda Y."/>
            <person name="Itoh H."/>
            <person name="Senoo K."/>
        </authorList>
    </citation>
    <scope>NUCLEOTIDE SEQUENCE [LARGE SCALE GENOMIC DNA]</scope>
    <source>
        <strain evidence="1 2">DSM 12255</strain>
    </source>
</reference>
<proteinExistence type="predicted"/>
<dbReference type="AlphaFoldDB" id="A0AAW4L874"/>
<sequence>MTYTIRIREQIAPKYIVCRGPSGPVNRLNIVPVPPPPSPAATLIWSDLSGIYEADPTKRVELWEDPAGVMTDAEVLAQLPELCSYYSAIIRAGAAKALAKIAAPYLPEERESWFRQYAEAVAWEQDKALSTPYCDRLLVPGEAREALLQAILDNTRRFEAASTAILQYQRTLIAQIWAATTVNELVAIVWPQEILLSKQEVL</sequence>
<evidence type="ECO:0000313" key="2">
    <source>
        <dbReference type="Proteomes" id="UP000811899"/>
    </source>
</evidence>
<comment type="caution">
    <text evidence="1">The sequence shown here is derived from an EMBL/GenBank/DDBJ whole genome shotgun (WGS) entry which is preliminary data.</text>
</comment>
<protein>
    <submittedName>
        <fullName evidence="1">Uncharacterized protein</fullName>
    </submittedName>
</protein>